<dbReference type="GO" id="GO:0006813">
    <property type="term" value="P:potassium ion transport"/>
    <property type="evidence" value="ECO:0007669"/>
    <property type="project" value="UniProtKB-KW"/>
</dbReference>
<dbReference type="GO" id="GO:0016887">
    <property type="term" value="F:ATP hydrolysis activity"/>
    <property type="evidence" value="ECO:0007669"/>
    <property type="project" value="InterPro"/>
</dbReference>
<evidence type="ECO:0000256" key="18">
    <source>
        <dbReference type="ARBA" id="ARBA00035017"/>
    </source>
</evidence>
<evidence type="ECO:0000256" key="8">
    <source>
        <dbReference type="ARBA" id="ARBA00022741"/>
    </source>
</evidence>
<dbReference type="GO" id="GO:0005524">
    <property type="term" value="F:ATP binding"/>
    <property type="evidence" value="ECO:0007669"/>
    <property type="project" value="UniProtKB-KW"/>
</dbReference>
<dbReference type="SUPFAM" id="SSF81653">
    <property type="entry name" value="Calcium ATPase, transduction domain A"/>
    <property type="match status" value="1"/>
</dbReference>
<feature type="transmembrane region" description="Helical" evidence="23">
    <location>
        <begin position="321"/>
        <end position="347"/>
    </location>
</feature>
<evidence type="ECO:0000256" key="6">
    <source>
        <dbReference type="ARBA" id="ARBA00022692"/>
    </source>
</evidence>
<evidence type="ECO:0000259" key="24">
    <source>
        <dbReference type="SMART" id="SM00831"/>
    </source>
</evidence>
<evidence type="ECO:0000256" key="5">
    <source>
        <dbReference type="ARBA" id="ARBA00022538"/>
    </source>
</evidence>
<keyword evidence="14" id="KW-0915">Sodium</keyword>
<comment type="subcellular location">
    <subcellularLocation>
        <location evidence="2">Cell membrane</location>
        <topology evidence="2">Multi-pass membrane protein</topology>
    </subcellularLocation>
</comment>
<dbReference type="GO" id="GO:0046872">
    <property type="term" value="F:metal ion binding"/>
    <property type="evidence" value="ECO:0007669"/>
    <property type="project" value="UniProtKB-KW"/>
</dbReference>
<keyword evidence="26" id="KW-1185">Reference proteome</keyword>
<dbReference type="GeneID" id="19160283"/>
<feature type="transmembrane region" description="Helical" evidence="23">
    <location>
        <begin position="891"/>
        <end position="920"/>
    </location>
</feature>
<comment type="similarity">
    <text evidence="18">Belongs to the cation transport ATPase (P-type) (TC 3.A.3) family. Type IID subfamily.</text>
</comment>
<dbReference type="Proteomes" id="UP000019484">
    <property type="component" value="Unassembled WGS sequence"/>
</dbReference>
<dbReference type="SFLD" id="SFLDG00002">
    <property type="entry name" value="C1.7:_P-type_atpase_like"/>
    <property type="match status" value="1"/>
</dbReference>
<dbReference type="STRING" id="1182541.W9Y7I2"/>
<dbReference type="EC" id="7.2.2.3" evidence="19"/>
<evidence type="ECO:0000313" key="26">
    <source>
        <dbReference type="Proteomes" id="UP000019484"/>
    </source>
</evidence>
<dbReference type="Pfam" id="PF00689">
    <property type="entry name" value="Cation_ATPase_C"/>
    <property type="match status" value="1"/>
</dbReference>
<evidence type="ECO:0000256" key="9">
    <source>
        <dbReference type="ARBA" id="ARBA00022840"/>
    </source>
</evidence>
<evidence type="ECO:0000256" key="7">
    <source>
        <dbReference type="ARBA" id="ARBA00022723"/>
    </source>
</evidence>
<dbReference type="InterPro" id="IPR001757">
    <property type="entry name" value="P_typ_ATPase"/>
</dbReference>
<dbReference type="NCBIfam" id="TIGR01523">
    <property type="entry name" value="ATPase-IID_K-Na"/>
    <property type="match status" value="1"/>
</dbReference>
<evidence type="ECO:0000256" key="22">
    <source>
        <dbReference type="SAM" id="MobiDB-lite"/>
    </source>
</evidence>
<keyword evidence="12" id="KW-1278">Translocase</keyword>
<dbReference type="InterPro" id="IPR008250">
    <property type="entry name" value="ATPase_P-typ_transduc_dom_A_sf"/>
</dbReference>
<evidence type="ECO:0000256" key="13">
    <source>
        <dbReference type="ARBA" id="ARBA00022989"/>
    </source>
</evidence>
<evidence type="ECO:0000256" key="2">
    <source>
        <dbReference type="ARBA" id="ARBA00004651"/>
    </source>
</evidence>
<dbReference type="PANTHER" id="PTHR42861">
    <property type="entry name" value="CALCIUM-TRANSPORTING ATPASE"/>
    <property type="match status" value="1"/>
</dbReference>
<dbReference type="InterPro" id="IPR036412">
    <property type="entry name" value="HAD-like_sf"/>
</dbReference>
<evidence type="ECO:0000256" key="4">
    <source>
        <dbReference type="ARBA" id="ARBA00022475"/>
    </source>
</evidence>
<dbReference type="InterPro" id="IPR006414">
    <property type="entry name" value="P-type_ATPase_IID"/>
</dbReference>
<feature type="transmembrane region" description="Helical" evidence="23">
    <location>
        <begin position="1024"/>
        <end position="1044"/>
    </location>
</feature>
<protein>
    <recommendedName>
        <fullName evidence="19">P-type Na(+) transporter</fullName>
        <ecNumber evidence="19">7.2.2.3</ecNumber>
    </recommendedName>
</protein>
<dbReference type="OrthoDB" id="3352408at2759"/>
<dbReference type="PRINTS" id="PR00119">
    <property type="entry name" value="CATATPASE"/>
</dbReference>
<evidence type="ECO:0000256" key="19">
    <source>
        <dbReference type="ARBA" id="ARBA00035029"/>
    </source>
</evidence>
<evidence type="ECO:0000256" key="17">
    <source>
        <dbReference type="ARBA" id="ARBA00023201"/>
    </source>
</evidence>
<name>W9Y7I2_9EURO</name>
<keyword evidence="5" id="KW-0633">Potassium transport</keyword>
<dbReference type="SMART" id="SM00831">
    <property type="entry name" value="Cation_ATPase_N"/>
    <property type="match status" value="1"/>
</dbReference>
<dbReference type="InterPro" id="IPR018303">
    <property type="entry name" value="ATPase_P-typ_P_site"/>
</dbReference>
<comment type="catalytic activity">
    <reaction evidence="20">
        <text>K(+)(in) + ATP + H2O = K(+)(out) + ADP + phosphate + H(+)</text>
        <dbReference type="Rhea" id="RHEA:75815"/>
        <dbReference type="ChEBI" id="CHEBI:15377"/>
        <dbReference type="ChEBI" id="CHEBI:15378"/>
        <dbReference type="ChEBI" id="CHEBI:29103"/>
        <dbReference type="ChEBI" id="CHEBI:30616"/>
        <dbReference type="ChEBI" id="CHEBI:43474"/>
        <dbReference type="ChEBI" id="CHEBI:456216"/>
    </reaction>
</comment>
<feature type="transmembrane region" description="Helical" evidence="23">
    <location>
        <begin position="850"/>
        <end position="870"/>
    </location>
</feature>
<evidence type="ECO:0000256" key="14">
    <source>
        <dbReference type="ARBA" id="ARBA00023053"/>
    </source>
</evidence>
<proteinExistence type="inferred from homology"/>
<feature type="region of interest" description="Disordered" evidence="22">
    <location>
        <begin position="1095"/>
        <end position="1122"/>
    </location>
</feature>
<comment type="catalytic activity">
    <reaction evidence="21">
        <text>Na(+)(in) + ATP + H2O = Na(+)(out) + ADP + phosphate + H(+)</text>
        <dbReference type="Rhea" id="RHEA:14633"/>
        <dbReference type="ChEBI" id="CHEBI:15377"/>
        <dbReference type="ChEBI" id="CHEBI:15378"/>
        <dbReference type="ChEBI" id="CHEBI:29101"/>
        <dbReference type="ChEBI" id="CHEBI:30616"/>
        <dbReference type="ChEBI" id="CHEBI:43474"/>
        <dbReference type="ChEBI" id="CHEBI:456216"/>
        <dbReference type="EC" id="7.2.2.3"/>
    </reaction>
    <physiologicalReaction direction="left-to-right" evidence="21">
        <dbReference type="Rhea" id="RHEA:14634"/>
    </physiologicalReaction>
</comment>
<dbReference type="FunFam" id="3.40.50.1000:FF:000001">
    <property type="entry name" value="Phospholipid-transporting ATPase IC"/>
    <property type="match status" value="1"/>
</dbReference>
<dbReference type="SFLD" id="SFLDF00027">
    <property type="entry name" value="p-type_atpase"/>
    <property type="match status" value="1"/>
</dbReference>
<dbReference type="InterPro" id="IPR023298">
    <property type="entry name" value="ATPase_P-typ_TM_dom_sf"/>
</dbReference>
<feature type="transmembrane region" description="Helical" evidence="23">
    <location>
        <begin position="817"/>
        <end position="838"/>
    </location>
</feature>
<feature type="transmembrane region" description="Helical" evidence="23">
    <location>
        <begin position="992"/>
        <end position="1012"/>
    </location>
</feature>
<feature type="compositionally biased region" description="Polar residues" evidence="22">
    <location>
        <begin position="1101"/>
        <end position="1110"/>
    </location>
</feature>
<gene>
    <name evidence="25" type="ORF">A1O1_05408</name>
</gene>
<reference evidence="25 26" key="1">
    <citation type="submission" date="2013-03" db="EMBL/GenBank/DDBJ databases">
        <title>The Genome Sequence of Capronia coronata CBS 617.96.</title>
        <authorList>
            <consortium name="The Broad Institute Genomics Platform"/>
            <person name="Cuomo C."/>
            <person name="de Hoog S."/>
            <person name="Gorbushina A."/>
            <person name="Walker B."/>
            <person name="Young S.K."/>
            <person name="Zeng Q."/>
            <person name="Gargeya S."/>
            <person name="Fitzgerald M."/>
            <person name="Haas B."/>
            <person name="Abouelleil A."/>
            <person name="Allen A.W."/>
            <person name="Alvarado L."/>
            <person name="Arachchi H.M."/>
            <person name="Berlin A.M."/>
            <person name="Chapman S.B."/>
            <person name="Gainer-Dewar J."/>
            <person name="Goldberg J."/>
            <person name="Griggs A."/>
            <person name="Gujja S."/>
            <person name="Hansen M."/>
            <person name="Howarth C."/>
            <person name="Imamovic A."/>
            <person name="Ireland A."/>
            <person name="Larimer J."/>
            <person name="McCowan C."/>
            <person name="Murphy C."/>
            <person name="Pearson M."/>
            <person name="Poon T.W."/>
            <person name="Priest M."/>
            <person name="Roberts A."/>
            <person name="Saif S."/>
            <person name="Shea T."/>
            <person name="Sisk P."/>
            <person name="Sykes S."/>
            <person name="Wortman J."/>
            <person name="Nusbaum C."/>
            <person name="Birren B."/>
        </authorList>
    </citation>
    <scope>NUCLEOTIDE SEQUENCE [LARGE SCALE GENOMIC DNA]</scope>
    <source>
        <strain evidence="25 26">CBS 617.96</strain>
    </source>
</reference>
<dbReference type="AlphaFoldDB" id="W9Y7I2"/>
<dbReference type="GO" id="GO:0008554">
    <property type="term" value="F:P-type sodium transporter activity"/>
    <property type="evidence" value="ECO:0007669"/>
    <property type="project" value="UniProtKB-EC"/>
</dbReference>
<evidence type="ECO:0000256" key="16">
    <source>
        <dbReference type="ARBA" id="ARBA00023136"/>
    </source>
</evidence>
<accession>W9Y7I2</accession>
<keyword evidence="10" id="KW-0460">Magnesium</keyword>
<feature type="transmembrane region" description="Helical" evidence="23">
    <location>
        <begin position="940"/>
        <end position="963"/>
    </location>
</feature>
<keyword evidence="9" id="KW-0067">ATP-binding</keyword>
<keyword evidence="8" id="KW-0547">Nucleotide-binding</keyword>
<dbReference type="SUPFAM" id="SSF81665">
    <property type="entry name" value="Calcium ATPase, transmembrane domain M"/>
    <property type="match status" value="1"/>
</dbReference>
<comment type="caution">
    <text evidence="25">The sequence shown here is derived from an EMBL/GenBank/DDBJ whole genome shotgun (WGS) entry which is preliminary data.</text>
</comment>
<dbReference type="Gene3D" id="2.70.150.10">
    <property type="entry name" value="Calcium-transporting ATPase, cytoplasmic transduction domain A"/>
    <property type="match status" value="1"/>
</dbReference>
<keyword evidence="13 23" id="KW-1133">Transmembrane helix</keyword>
<dbReference type="eggNOG" id="KOG0202">
    <property type="taxonomic scope" value="Eukaryota"/>
</dbReference>
<dbReference type="EMBL" id="AMWN01000004">
    <property type="protein sequence ID" value="EXJ88478.1"/>
    <property type="molecule type" value="Genomic_DNA"/>
</dbReference>
<dbReference type="InterPro" id="IPR044492">
    <property type="entry name" value="P_typ_ATPase_HD_dom"/>
</dbReference>
<evidence type="ECO:0000256" key="15">
    <source>
        <dbReference type="ARBA" id="ARBA00023065"/>
    </source>
</evidence>
<evidence type="ECO:0000313" key="25">
    <source>
        <dbReference type="EMBL" id="EXJ88478.1"/>
    </source>
</evidence>
<dbReference type="SUPFAM" id="SSF56784">
    <property type="entry name" value="HAD-like"/>
    <property type="match status" value="1"/>
</dbReference>
<keyword evidence="11" id="KW-0630">Potassium</keyword>
<dbReference type="Gene3D" id="3.40.1110.10">
    <property type="entry name" value="Calcium-transporting ATPase, cytoplasmic domain N"/>
    <property type="match status" value="1"/>
</dbReference>
<evidence type="ECO:0000256" key="23">
    <source>
        <dbReference type="SAM" id="Phobius"/>
    </source>
</evidence>
<dbReference type="Pfam" id="PF00122">
    <property type="entry name" value="E1-E2_ATPase"/>
    <property type="match status" value="1"/>
</dbReference>
<comment type="cofactor">
    <cofactor evidence="1">
        <name>Mg(2+)</name>
        <dbReference type="ChEBI" id="CHEBI:18420"/>
    </cofactor>
</comment>
<feature type="transmembrane region" description="Helical" evidence="23">
    <location>
        <begin position="93"/>
        <end position="112"/>
    </location>
</feature>
<dbReference type="HOGENOM" id="CLU_002360_3_0_1"/>
<evidence type="ECO:0000256" key="10">
    <source>
        <dbReference type="ARBA" id="ARBA00022842"/>
    </source>
</evidence>
<dbReference type="InterPro" id="IPR023299">
    <property type="entry name" value="ATPase_P-typ_cyto_dom_N"/>
</dbReference>
<organism evidence="25 26">
    <name type="scientific">Capronia coronata CBS 617.96</name>
    <dbReference type="NCBI Taxonomy" id="1182541"/>
    <lineage>
        <taxon>Eukaryota</taxon>
        <taxon>Fungi</taxon>
        <taxon>Dikarya</taxon>
        <taxon>Ascomycota</taxon>
        <taxon>Pezizomycotina</taxon>
        <taxon>Eurotiomycetes</taxon>
        <taxon>Chaetothyriomycetidae</taxon>
        <taxon>Chaetothyriales</taxon>
        <taxon>Herpotrichiellaceae</taxon>
        <taxon>Capronia</taxon>
    </lineage>
</organism>
<dbReference type="Pfam" id="PF13246">
    <property type="entry name" value="Cation_ATPase"/>
    <property type="match status" value="1"/>
</dbReference>
<dbReference type="GO" id="GO:0005886">
    <property type="term" value="C:plasma membrane"/>
    <property type="evidence" value="ECO:0007669"/>
    <property type="project" value="UniProtKB-SubCell"/>
</dbReference>
<evidence type="ECO:0000256" key="1">
    <source>
        <dbReference type="ARBA" id="ARBA00001946"/>
    </source>
</evidence>
<evidence type="ECO:0000256" key="20">
    <source>
        <dbReference type="ARBA" id="ARBA00048599"/>
    </source>
</evidence>
<feature type="transmembrane region" description="Helical" evidence="23">
    <location>
        <begin position="294"/>
        <end position="315"/>
    </location>
</feature>
<dbReference type="NCBIfam" id="TIGR01494">
    <property type="entry name" value="ATPase_P-type"/>
    <property type="match status" value="3"/>
</dbReference>
<dbReference type="Gene3D" id="1.20.1110.10">
    <property type="entry name" value="Calcium-transporting ATPase, transmembrane domain"/>
    <property type="match status" value="2"/>
</dbReference>
<dbReference type="FunFam" id="3.40.50.1000:FF:000047">
    <property type="entry name" value="Sodium P-type ATPase"/>
    <property type="match status" value="1"/>
</dbReference>
<dbReference type="PROSITE" id="PS00154">
    <property type="entry name" value="ATPASE_E1_E2"/>
    <property type="match status" value="1"/>
</dbReference>
<evidence type="ECO:0000256" key="21">
    <source>
        <dbReference type="ARBA" id="ARBA00049499"/>
    </source>
</evidence>
<sequence length="1122" mass="122921">MGKKGVRAEQSYPKHPFLLPTDEIVSHLETNLDLGLTSAQVQQYQPKYGPNKLDSDGGVSWYAILGKQISNAMILVLVLAMALSYGVEDFVEGAVITAVIILNVLIGFYQEFQAEKKMDALRSLSSPSASVVRDGNETTIPSAEVVPGDIVSVKTGDTIPADLRLFEVMNLECDEAILTGEALPVAKEVDFEVKHGTAKEDLGLGDRLNIAYSSSNVTKGRGRGIVVFTGMSTAIGGIAASMQGKRRKPNRSMSRRKYGPLQPVKGGALRTWDAVLKFLGLTEGTPLQIKLSKLAYVLFGCALLLAIIVFGVNQFHVTNEVAIYAISTGIAIIPESLIAVLTITMVVGMTQMRKRRVVVRQLSALEALGGVTNICSDKTGTLTQGKMVTRKVWVPGTGIYSVENSNNASDPTEGTITFSTAPKSRKEVEAERVARQEALDHKRSIAGVAFDVPDEKMQKDAEMAAGQEKFLEEDPDLTPGLQAFLESAALCNLATVRQVNENGQESWKTAGDPTEIALQVFSHRFNYGKKILEEKHGWSQTMEFPFDSSVKRMSVVYRKPGIEHSVIFTKGAVERIIDLCTSAGVGEHEQKITPELKESILEQMTFLAEQGLRVLAVARKFTPYDIPEHSDIERSEVEKDLCLLGLAGLYDPPRLETKGAVQACTTAGITVSMLTGDHPSTAAAIAKEVGIIPKNMGTLSAEVAAAIVKTATEFDKMSDAEIDALPTLPLVVARCAPETKVRMIEALHRRRKFAAMTGDGVNDSPSLKLADVGIAMGLNGSDVAKSASDIVLTDDNFASIVNAVEEGRRMFDNIQRFVLHLLTSNVGEVILLICGLGFQDSSGFSVFPLSPLQILWINMLTSSFPAFGLGREKASPDVMERPPHDNKKGVFTWELVTDMLVYGTIQGTCCLMTFVFIVYGPGRDGLGIDCNRRYSDSCDVVFRARAAVFVELTWLILISAWEFKAMRRSMFRMDPHSTRAFPFFADIWENQFLFWSVVIGALSVFPAVYIPGLNTSVFKHKGISWEWAPAIVCVFVFVSGMEAWKYVKRATGWFQAEETEGMKARKHQRTALGLRQGFFTLARSFTKSRSEEKKTAMTDMSELSSPSTRTDVAVMPNPREHV</sequence>
<evidence type="ECO:0000256" key="12">
    <source>
        <dbReference type="ARBA" id="ARBA00022967"/>
    </source>
</evidence>
<keyword evidence="4" id="KW-1003">Cell membrane</keyword>
<dbReference type="SUPFAM" id="SSF81660">
    <property type="entry name" value="Metal cation-transporting ATPase, ATP-binding domain N"/>
    <property type="match status" value="1"/>
</dbReference>
<evidence type="ECO:0000256" key="11">
    <source>
        <dbReference type="ARBA" id="ARBA00022958"/>
    </source>
</evidence>
<keyword evidence="17" id="KW-0739">Sodium transport</keyword>
<dbReference type="FunFam" id="2.70.150.10:FF:000016">
    <property type="entry name" value="Calcium-transporting P-type ATPase putative"/>
    <property type="match status" value="1"/>
</dbReference>
<keyword evidence="3" id="KW-0813">Transport</keyword>
<dbReference type="InterPro" id="IPR059000">
    <property type="entry name" value="ATPase_P-type_domA"/>
</dbReference>
<keyword evidence="6 23" id="KW-0812">Transmembrane</keyword>
<dbReference type="FunFam" id="1.20.1110.10:FF:000020">
    <property type="entry name" value="Sodium ion P-type ATPase"/>
    <property type="match status" value="1"/>
</dbReference>
<keyword evidence="7" id="KW-0479">Metal-binding</keyword>
<dbReference type="RefSeq" id="XP_007724484.1">
    <property type="nucleotide sequence ID" value="XM_007726294.1"/>
</dbReference>
<dbReference type="FunFam" id="1.20.1110.10:FF:000015">
    <property type="entry name" value="Sodium ion P-type ATPase"/>
    <property type="match status" value="1"/>
</dbReference>
<dbReference type="InterPro" id="IPR004014">
    <property type="entry name" value="ATPase_P-typ_cation-transptr_N"/>
</dbReference>
<feature type="transmembrane region" description="Helical" evidence="23">
    <location>
        <begin position="69"/>
        <end position="87"/>
    </location>
</feature>
<keyword evidence="15" id="KW-0406">Ion transport</keyword>
<dbReference type="Pfam" id="PF00690">
    <property type="entry name" value="Cation_ATPase_N"/>
    <property type="match status" value="1"/>
</dbReference>
<evidence type="ECO:0000256" key="3">
    <source>
        <dbReference type="ARBA" id="ARBA00022448"/>
    </source>
</evidence>
<feature type="domain" description="Cation-transporting P-type ATPase N-terminal" evidence="24">
    <location>
        <begin position="15"/>
        <end position="89"/>
    </location>
</feature>
<dbReference type="InterPro" id="IPR006068">
    <property type="entry name" value="ATPase_P-typ_cation-transptr_C"/>
</dbReference>
<keyword evidence="16 23" id="KW-0472">Membrane</keyword>
<dbReference type="SFLD" id="SFLDS00003">
    <property type="entry name" value="Haloacid_Dehalogenase"/>
    <property type="match status" value="1"/>
</dbReference>